<evidence type="ECO:0000256" key="2">
    <source>
        <dbReference type="ARBA" id="ARBA00023054"/>
    </source>
</evidence>
<protein>
    <submittedName>
        <fullName evidence="4">Multidrug efflux pump subunit AcrA (Membrane-fusion protein)</fullName>
    </submittedName>
</protein>
<keyword evidence="2 3" id="KW-0175">Coiled coil</keyword>
<comment type="subcellular location">
    <subcellularLocation>
        <location evidence="1">Cell envelope</location>
    </subcellularLocation>
</comment>
<name>A0A1I6EDM8_9RHOB</name>
<evidence type="ECO:0000313" key="5">
    <source>
        <dbReference type="Proteomes" id="UP000199302"/>
    </source>
</evidence>
<dbReference type="SUPFAM" id="SSF111369">
    <property type="entry name" value="HlyD-like secretion proteins"/>
    <property type="match status" value="1"/>
</dbReference>
<dbReference type="GO" id="GO:0030313">
    <property type="term" value="C:cell envelope"/>
    <property type="evidence" value="ECO:0007669"/>
    <property type="project" value="UniProtKB-SubCell"/>
</dbReference>
<dbReference type="RefSeq" id="WP_092081749.1">
    <property type="nucleotide sequence ID" value="NZ_FOYI01000010.1"/>
</dbReference>
<dbReference type="Gene3D" id="2.40.30.170">
    <property type="match status" value="1"/>
</dbReference>
<evidence type="ECO:0000256" key="3">
    <source>
        <dbReference type="SAM" id="Coils"/>
    </source>
</evidence>
<dbReference type="InterPro" id="IPR050465">
    <property type="entry name" value="UPF0194_transport"/>
</dbReference>
<dbReference type="PANTHER" id="PTHR32347">
    <property type="entry name" value="EFFLUX SYSTEM COMPONENT YKNX-RELATED"/>
    <property type="match status" value="1"/>
</dbReference>
<reference evidence="4 5" key="1">
    <citation type="submission" date="2016-10" db="EMBL/GenBank/DDBJ databases">
        <authorList>
            <person name="de Groot N.N."/>
        </authorList>
    </citation>
    <scope>NUCLEOTIDE SEQUENCE [LARGE SCALE GENOMIC DNA]</scope>
    <source>
        <strain evidence="5">KMM 9023,NRIC 0796,JCM 17311,KCTC 23692</strain>
    </source>
</reference>
<dbReference type="STRING" id="871652.SAMN04515673_11064"/>
<feature type="coiled-coil region" evidence="3">
    <location>
        <begin position="409"/>
        <end position="436"/>
    </location>
</feature>
<sequence>MIETSTDALASLAGFTGPVAEFWPALAEAARAEARAKEALIYVRATEGEAGGWRLMARAPKGQTAPEFAALCPVHVLTDLTREGFAEHAGALLMPVHLGRSGGARQRAVMVLRGARPDRAALLARLMPLTAAPLCFEAERGSRRAGRDAERMAQTIDLTARLQGAGEFGRAALIWVNGLAEQFACDQVTLIWRARAGMRLRAVSHAEGVERRTEASALAEQCAEEALAQSGEILWPESARDDTLVTHSHGQYAALAHPGHMITLPMITEDDRGRAQSLGAVLLERRRGGFTATEQWALRLHCDMAQAPLQRLERETGWLIPRVGRAIAPSIPGLLKPRTAPGRTLLALAAALAIAAAFIPLPFRITAAVVLRTDAMAYISAPFDGYVSESNRILGDVVAPGDALFDLDRSELELERNALLAELAQANREAEIQRAAGKLSEMQIARARAVEITTELRRVDLRLAAATARAPIAGIVVEGEPAKMIGEPVRRGDPVVTLAALSSLYVEAAVSERDLSFLREGQQTDVSLLARPDTSVPLAVRTVIPAAAAQDGETVFPVRLTQPEDQPDWWLPGMTGVAKISVDHRPLYWIASRRLVDYLRLLLWV</sequence>
<accession>A0A1I6EDM8</accession>
<evidence type="ECO:0000313" key="4">
    <source>
        <dbReference type="EMBL" id="SFR15854.1"/>
    </source>
</evidence>
<dbReference type="OrthoDB" id="9806939at2"/>
<dbReference type="AlphaFoldDB" id="A0A1I6EDM8"/>
<proteinExistence type="predicted"/>
<dbReference type="PANTHER" id="PTHR32347:SF23">
    <property type="entry name" value="BLL5650 PROTEIN"/>
    <property type="match status" value="1"/>
</dbReference>
<evidence type="ECO:0000256" key="1">
    <source>
        <dbReference type="ARBA" id="ARBA00004196"/>
    </source>
</evidence>
<keyword evidence="5" id="KW-1185">Reference proteome</keyword>
<gene>
    <name evidence="4" type="ORF">SAMN04515673_11064</name>
</gene>
<dbReference type="Proteomes" id="UP000199302">
    <property type="component" value="Unassembled WGS sequence"/>
</dbReference>
<dbReference type="EMBL" id="FOYI01000010">
    <property type="protein sequence ID" value="SFR15854.1"/>
    <property type="molecule type" value="Genomic_DNA"/>
</dbReference>
<organism evidence="4 5">
    <name type="scientific">Poseidonocella sedimentorum</name>
    <dbReference type="NCBI Taxonomy" id="871652"/>
    <lineage>
        <taxon>Bacteria</taxon>
        <taxon>Pseudomonadati</taxon>
        <taxon>Pseudomonadota</taxon>
        <taxon>Alphaproteobacteria</taxon>
        <taxon>Rhodobacterales</taxon>
        <taxon>Roseobacteraceae</taxon>
        <taxon>Poseidonocella</taxon>
    </lineage>
</organism>